<proteinExistence type="predicted"/>
<keyword evidence="1" id="KW-0732">Signal</keyword>
<organism evidence="2 3">
    <name type="scientific">Paspalum notatum var. saurae</name>
    <dbReference type="NCBI Taxonomy" id="547442"/>
    <lineage>
        <taxon>Eukaryota</taxon>
        <taxon>Viridiplantae</taxon>
        <taxon>Streptophyta</taxon>
        <taxon>Embryophyta</taxon>
        <taxon>Tracheophyta</taxon>
        <taxon>Spermatophyta</taxon>
        <taxon>Magnoliopsida</taxon>
        <taxon>Liliopsida</taxon>
        <taxon>Poales</taxon>
        <taxon>Poaceae</taxon>
        <taxon>PACMAD clade</taxon>
        <taxon>Panicoideae</taxon>
        <taxon>Andropogonodae</taxon>
        <taxon>Paspaleae</taxon>
        <taxon>Paspalinae</taxon>
        <taxon>Paspalum</taxon>
    </lineage>
</organism>
<dbReference type="InterPro" id="IPR043502">
    <property type="entry name" value="DNA/RNA_pol_sf"/>
</dbReference>
<evidence type="ECO:0000313" key="2">
    <source>
        <dbReference type="EMBL" id="WVZ97657.1"/>
    </source>
</evidence>
<dbReference type="InterPro" id="IPR043128">
    <property type="entry name" value="Rev_trsase/Diguanyl_cyclase"/>
</dbReference>
<gene>
    <name evidence="2" type="ORF">U9M48_043172</name>
</gene>
<accession>A0AAQ3UWF3</accession>
<feature type="chain" id="PRO_5042848113" description="Mitochondrial protein" evidence="1">
    <location>
        <begin position="19"/>
        <end position="115"/>
    </location>
</feature>
<reference evidence="2 3" key="1">
    <citation type="submission" date="2024-02" db="EMBL/GenBank/DDBJ databases">
        <title>High-quality chromosome-scale genome assembly of Pensacola bahiagrass (Paspalum notatum Flugge var. saurae).</title>
        <authorList>
            <person name="Vega J.M."/>
            <person name="Podio M."/>
            <person name="Orjuela J."/>
            <person name="Siena L.A."/>
            <person name="Pessino S.C."/>
            <person name="Combes M.C."/>
            <person name="Mariac C."/>
            <person name="Albertini E."/>
            <person name="Pupilli F."/>
            <person name="Ortiz J.P.A."/>
            <person name="Leblanc O."/>
        </authorList>
    </citation>
    <scope>NUCLEOTIDE SEQUENCE [LARGE SCALE GENOMIC DNA]</scope>
    <source>
        <strain evidence="2">R1</strain>
        <tissue evidence="2">Leaf</tissue>
    </source>
</reference>
<dbReference type="PANTHER" id="PTHR37984:SF5">
    <property type="entry name" value="PROTEIN NYNRIN-LIKE"/>
    <property type="match status" value="1"/>
</dbReference>
<feature type="signal peptide" evidence="1">
    <location>
        <begin position="1"/>
        <end position="18"/>
    </location>
</feature>
<sequence>MMLLFTPSLVARLGPTLAVLRKECLYANLAMCTFCTDKVVVLGFVVSSVEVDDERIKAVREWLPPKNVSQARSFLELVGFYQRFVPNFSTIVALINELTKKEVPFNWGRGTREGI</sequence>
<dbReference type="SUPFAM" id="SSF56672">
    <property type="entry name" value="DNA/RNA polymerases"/>
    <property type="match status" value="1"/>
</dbReference>
<dbReference type="PANTHER" id="PTHR37984">
    <property type="entry name" value="PROTEIN CBG26694"/>
    <property type="match status" value="1"/>
</dbReference>
<dbReference type="EMBL" id="CP144754">
    <property type="protein sequence ID" value="WVZ97657.1"/>
    <property type="molecule type" value="Genomic_DNA"/>
</dbReference>
<protein>
    <recommendedName>
        <fullName evidence="4">Mitochondrial protein</fullName>
    </recommendedName>
</protein>
<evidence type="ECO:0000313" key="3">
    <source>
        <dbReference type="Proteomes" id="UP001341281"/>
    </source>
</evidence>
<name>A0AAQ3UWF3_PASNO</name>
<dbReference type="InterPro" id="IPR050951">
    <property type="entry name" value="Retrovirus_Pol_polyprotein"/>
</dbReference>
<evidence type="ECO:0008006" key="4">
    <source>
        <dbReference type="Google" id="ProtNLM"/>
    </source>
</evidence>
<keyword evidence="3" id="KW-1185">Reference proteome</keyword>
<dbReference type="Gene3D" id="3.30.70.270">
    <property type="match status" value="1"/>
</dbReference>
<evidence type="ECO:0000256" key="1">
    <source>
        <dbReference type="SAM" id="SignalP"/>
    </source>
</evidence>
<dbReference type="Proteomes" id="UP001341281">
    <property type="component" value="Chromosome 10"/>
</dbReference>
<dbReference type="AlphaFoldDB" id="A0AAQ3UWF3"/>